<comment type="similarity">
    <text evidence="7">Belongs to the CobU/CobP family.</text>
</comment>
<feature type="active site" description="GMP-histidine intermediate" evidence="18">
    <location>
        <position position="58"/>
    </location>
</feature>
<evidence type="ECO:0000256" key="3">
    <source>
        <dbReference type="ARBA" id="ARBA00001522"/>
    </source>
</evidence>
<evidence type="ECO:0000256" key="17">
    <source>
        <dbReference type="ARBA" id="ARBA00030571"/>
    </source>
</evidence>
<evidence type="ECO:0000256" key="10">
    <source>
        <dbReference type="ARBA" id="ARBA00022573"/>
    </source>
</evidence>
<gene>
    <name evidence="20" type="ORF">DQX05_16825</name>
</gene>
<keyword evidence="14" id="KW-0067">ATP-binding</keyword>
<dbReference type="Gene3D" id="3.40.50.300">
    <property type="entry name" value="P-loop containing nucleotide triphosphate hydrolases"/>
    <property type="match status" value="1"/>
</dbReference>
<evidence type="ECO:0000256" key="11">
    <source>
        <dbReference type="ARBA" id="ARBA00022679"/>
    </source>
</evidence>
<dbReference type="GO" id="GO:0005525">
    <property type="term" value="F:GTP binding"/>
    <property type="evidence" value="ECO:0007669"/>
    <property type="project" value="UniProtKB-KW"/>
</dbReference>
<evidence type="ECO:0000256" key="19">
    <source>
        <dbReference type="PIRSR" id="PIRSR006135-2"/>
    </source>
</evidence>
<comment type="catalytic activity">
    <reaction evidence="1">
        <text>adenosylcob(III)inamide + ATP = adenosylcob(III)inamide phosphate + ADP + H(+)</text>
        <dbReference type="Rhea" id="RHEA:15769"/>
        <dbReference type="ChEBI" id="CHEBI:2480"/>
        <dbReference type="ChEBI" id="CHEBI:15378"/>
        <dbReference type="ChEBI" id="CHEBI:30616"/>
        <dbReference type="ChEBI" id="CHEBI:58502"/>
        <dbReference type="ChEBI" id="CHEBI:456216"/>
        <dbReference type="EC" id="2.7.1.156"/>
    </reaction>
</comment>
<feature type="binding site" evidence="19">
    <location>
        <begin position="42"/>
        <end position="44"/>
    </location>
    <ligand>
        <name>GTP</name>
        <dbReference type="ChEBI" id="CHEBI:37565"/>
    </ligand>
</feature>
<dbReference type="Pfam" id="PF02283">
    <property type="entry name" value="CobU"/>
    <property type="match status" value="1"/>
</dbReference>
<dbReference type="InterPro" id="IPR027417">
    <property type="entry name" value="P-loop_NTPase"/>
</dbReference>
<evidence type="ECO:0000256" key="18">
    <source>
        <dbReference type="PIRSR" id="PIRSR006135-1"/>
    </source>
</evidence>
<evidence type="ECO:0000256" key="5">
    <source>
        <dbReference type="ARBA" id="ARBA00004692"/>
    </source>
</evidence>
<evidence type="ECO:0000313" key="20">
    <source>
        <dbReference type="EMBL" id="RJG22609.1"/>
    </source>
</evidence>
<dbReference type="GO" id="GO:0009236">
    <property type="term" value="P:cobalamin biosynthetic process"/>
    <property type="evidence" value="ECO:0007669"/>
    <property type="project" value="UniProtKB-UniPathway"/>
</dbReference>
<evidence type="ECO:0000256" key="12">
    <source>
        <dbReference type="ARBA" id="ARBA00022741"/>
    </source>
</evidence>
<keyword evidence="13 20" id="KW-0418">Kinase</keyword>
<dbReference type="NCBIfam" id="NF004469">
    <property type="entry name" value="PRK05800.1"/>
    <property type="match status" value="1"/>
</dbReference>
<protein>
    <recommendedName>
        <fullName evidence="16">Adenosylcobinamide kinase</fullName>
        <ecNumber evidence="8">2.7.1.156</ecNumber>
        <ecNumber evidence="9">2.7.7.62</ecNumber>
    </recommendedName>
    <alternativeName>
        <fullName evidence="17">Adenosylcobinamide-phosphate guanylyltransferase</fullName>
    </alternativeName>
</protein>
<proteinExistence type="inferred from homology"/>
<evidence type="ECO:0000256" key="14">
    <source>
        <dbReference type="ARBA" id="ARBA00022840"/>
    </source>
</evidence>
<evidence type="ECO:0000256" key="13">
    <source>
        <dbReference type="ARBA" id="ARBA00022777"/>
    </source>
</evidence>
<dbReference type="EMBL" id="QYZD01000015">
    <property type="protein sequence ID" value="RJG22609.1"/>
    <property type="molecule type" value="Genomic_DNA"/>
</dbReference>
<dbReference type="UniPathway" id="UPA00148">
    <property type="reaction ID" value="UER00236"/>
</dbReference>
<feature type="binding site" evidence="19">
    <location>
        <position position="101"/>
    </location>
    <ligand>
        <name>GTP</name>
        <dbReference type="ChEBI" id="CHEBI:37565"/>
    </ligand>
</feature>
<dbReference type="PANTHER" id="PTHR34848">
    <property type="match status" value="1"/>
</dbReference>
<comment type="function">
    <text evidence="4">Catalyzes ATP-dependent phosphorylation of adenosylcobinamide and addition of GMP to adenosylcobinamide phosphate.</text>
</comment>
<name>A0A3A3GX33_PANTH</name>
<dbReference type="EC" id="2.7.7.62" evidence="9"/>
<reference evidence="20 21" key="1">
    <citation type="submission" date="2018-09" db="EMBL/GenBank/DDBJ databases">
        <title>Paenibacillus SK2017-BO5.</title>
        <authorList>
            <person name="Piskunova J.V."/>
            <person name="Dubiley S.A."/>
            <person name="Severinov K.V."/>
        </authorList>
    </citation>
    <scope>NUCLEOTIDE SEQUENCE [LARGE SCALE GENOMIC DNA]</scope>
    <source>
        <strain evidence="20 21">BO5</strain>
    </source>
</reference>
<evidence type="ECO:0000256" key="9">
    <source>
        <dbReference type="ARBA" id="ARBA00012523"/>
    </source>
</evidence>
<evidence type="ECO:0000313" key="21">
    <source>
        <dbReference type="Proteomes" id="UP000266177"/>
    </source>
</evidence>
<keyword evidence="11 20" id="KW-0808">Transferase</keyword>
<keyword evidence="15 19" id="KW-0342">GTP-binding</keyword>
<dbReference type="Proteomes" id="UP000266177">
    <property type="component" value="Unassembled WGS sequence"/>
</dbReference>
<comment type="catalytic activity">
    <reaction evidence="3">
        <text>adenosylcob(III)inamide + GTP = adenosylcob(III)inamide phosphate + GDP + H(+)</text>
        <dbReference type="Rhea" id="RHEA:15765"/>
        <dbReference type="ChEBI" id="CHEBI:2480"/>
        <dbReference type="ChEBI" id="CHEBI:15378"/>
        <dbReference type="ChEBI" id="CHEBI:37565"/>
        <dbReference type="ChEBI" id="CHEBI:58189"/>
        <dbReference type="ChEBI" id="CHEBI:58502"/>
        <dbReference type="EC" id="2.7.1.156"/>
    </reaction>
</comment>
<dbReference type="GO" id="GO:0043752">
    <property type="term" value="F:adenosylcobinamide kinase activity"/>
    <property type="evidence" value="ECO:0007669"/>
    <property type="project" value="UniProtKB-EC"/>
</dbReference>
<dbReference type="RefSeq" id="WP_119794701.1">
    <property type="nucleotide sequence ID" value="NZ_QYZD01000015.1"/>
</dbReference>
<evidence type="ECO:0000256" key="7">
    <source>
        <dbReference type="ARBA" id="ARBA00007490"/>
    </source>
</evidence>
<keyword evidence="12 19" id="KW-0547">Nucleotide-binding</keyword>
<evidence type="ECO:0000256" key="2">
    <source>
        <dbReference type="ARBA" id="ARBA00000711"/>
    </source>
</evidence>
<dbReference type="PIRSF" id="PIRSF006135">
    <property type="entry name" value="CobU"/>
    <property type="match status" value="1"/>
</dbReference>
<evidence type="ECO:0000256" key="4">
    <source>
        <dbReference type="ARBA" id="ARBA00003889"/>
    </source>
</evidence>
<organism evidence="20 21">
    <name type="scientific">Paenibacillus thiaminolyticus</name>
    <name type="common">Bacillus thiaminolyticus</name>
    <dbReference type="NCBI Taxonomy" id="49283"/>
    <lineage>
        <taxon>Bacteria</taxon>
        <taxon>Bacillati</taxon>
        <taxon>Bacillota</taxon>
        <taxon>Bacilli</taxon>
        <taxon>Bacillales</taxon>
        <taxon>Paenibacillaceae</taxon>
        <taxon>Paenibacillus</taxon>
    </lineage>
</organism>
<dbReference type="CDD" id="cd00544">
    <property type="entry name" value="CobU"/>
    <property type="match status" value="1"/>
</dbReference>
<evidence type="ECO:0000256" key="1">
    <source>
        <dbReference type="ARBA" id="ARBA00000312"/>
    </source>
</evidence>
<comment type="caution">
    <text evidence="20">The sequence shown here is derived from an EMBL/GenBank/DDBJ whole genome shotgun (WGS) entry which is preliminary data.</text>
</comment>
<evidence type="ECO:0000256" key="8">
    <source>
        <dbReference type="ARBA" id="ARBA00012016"/>
    </source>
</evidence>
<feature type="binding site" evidence="19">
    <location>
        <begin position="16"/>
        <end position="23"/>
    </location>
    <ligand>
        <name>GTP</name>
        <dbReference type="ChEBI" id="CHEBI:37565"/>
    </ligand>
</feature>
<comment type="pathway">
    <text evidence="5">Cofactor biosynthesis; adenosylcobalamin biosynthesis; adenosylcobalamin from cob(II)yrinate a,c-diamide: step 6/7.</text>
</comment>
<keyword evidence="20" id="KW-0548">Nucleotidyltransferase</keyword>
<accession>A0A3A3GX33</accession>
<dbReference type="PANTHER" id="PTHR34848:SF1">
    <property type="entry name" value="BIFUNCTIONAL ADENOSYLCOBALAMIN BIOSYNTHESIS PROTEIN COBU"/>
    <property type="match status" value="1"/>
</dbReference>
<evidence type="ECO:0000256" key="16">
    <source>
        <dbReference type="ARBA" id="ARBA00029570"/>
    </source>
</evidence>
<dbReference type="AlphaFoldDB" id="A0A3A3GX33"/>
<dbReference type="EC" id="2.7.1.156" evidence="8"/>
<evidence type="ECO:0000256" key="6">
    <source>
        <dbReference type="ARBA" id="ARBA00005159"/>
    </source>
</evidence>
<comment type="catalytic activity">
    <reaction evidence="2">
        <text>adenosylcob(III)inamide phosphate + GTP + H(+) = adenosylcob(III)inamide-GDP + diphosphate</text>
        <dbReference type="Rhea" id="RHEA:22712"/>
        <dbReference type="ChEBI" id="CHEBI:15378"/>
        <dbReference type="ChEBI" id="CHEBI:33019"/>
        <dbReference type="ChEBI" id="CHEBI:37565"/>
        <dbReference type="ChEBI" id="CHEBI:58502"/>
        <dbReference type="ChEBI" id="CHEBI:60487"/>
        <dbReference type="EC" id="2.7.7.62"/>
    </reaction>
</comment>
<dbReference type="SUPFAM" id="SSF52540">
    <property type="entry name" value="P-loop containing nucleoside triphosphate hydrolases"/>
    <property type="match status" value="1"/>
</dbReference>
<evidence type="ECO:0000256" key="15">
    <source>
        <dbReference type="ARBA" id="ARBA00023134"/>
    </source>
</evidence>
<dbReference type="OrthoDB" id="9799422at2"/>
<dbReference type="GO" id="GO:0008820">
    <property type="term" value="F:cobinamide phosphate guanylyltransferase activity"/>
    <property type="evidence" value="ECO:0007669"/>
    <property type="project" value="UniProtKB-EC"/>
</dbReference>
<keyword evidence="10" id="KW-0169">Cobalamin biosynthesis</keyword>
<comment type="pathway">
    <text evidence="6">Cofactor biosynthesis; adenosylcobalamin biosynthesis; adenosylcobalamin from cob(II)yrinate a,c-diamide: step 5/7.</text>
</comment>
<dbReference type="GO" id="GO:0005524">
    <property type="term" value="F:ATP binding"/>
    <property type="evidence" value="ECO:0007669"/>
    <property type="project" value="UniProtKB-KW"/>
</dbReference>
<sequence>MTGTTAEGNKLVLVTGGARSGKSGFAERLFMKRIPDGGIYVASAEAHDDEMRERIRRHQSDREQSGYGWKTVNEPLQLPEWLAITSADAEAAHEGPAVLIDCLTLWLSNELLQAERQWGESLEAERYLEARIERLAEEAGRFRGTLVMVTNEVGDSIVPVYKLGRMFRDAAGRLNQRIAAKADEVYLVTAGIPIELKRREVQL</sequence>
<dbReference type="InterPro" id="IPR003203">
    <property type="entry name" value="CobU/CobP"/>
</dbReference>